<dbReference type="InterPro" id="IPR002347">
    <property type="entry name" value="SDR_fam"/>
</dbReference>
<evidence type="ECO:0000313" key="5">
    <source>
        <dbReference type="Proteomes" id="UP000632138"/>
    </source>
</evidence>
<proteinExistence type="inferred from homology"/>
<dbReference type="PANTHER" id="PTHR42901:SF1">
    <property type="entry name" value="ALCOHOL DEHYDROGENASE"/>
    <property type="match status" value="1"/>
</dbReference>
<dbReference type="RefSeq" id="WP_203379274.1">
    <property type="nucleotide sequence ID" value="NZ_JAENHP010000009.1"/>
</dbReference>
<keyword evidence="5" id="KW-1185">Reference proteome</keyword>
<gene>
    <name evidence="4" type="ORF">JIG36_27505</name>
</gene>
<dbReference type="InterPro" id="IPR057326">
    <property type="entry name" value="KR_dom"/>
</dbReference>
<evidence type="ECO:0000313" key="4">
    <source>
        <dbReference type="EMBL" id="MBM2619303.1"/>
    </source>
</evidence>
<evidence type="ECO:0000256" key="2">
    <source>
        <dbReference type="ARBA" id="ARBA00023002"/>
    </source>
</evidence>
<protein>
    <submittedName>
        <fullName evidence="4">SDR family oxidoreductase</fullName>
    </submittedName>
</protein>
<comment type="caution">
    <text evidence="4">The sequence shown here is derived from an EMBL/GenBank/DDBJ whole genome shotgun (WGS) entry which is preliminary data.</text>
</comment>
<feature type="domain" description="Ketoreductase" evidence="3">
    <location>
        <begin position="10"/>
        <end position="190"/>
    </location>
</feature>
<dbReference type="SMART" id="SM00822">
    <property type="entry name" value="PKS_KR"/>
    <property type="match status" value="1"/>
</dbReference>
<dbReference type="PANTHER" id="PTHR42901">
    <property type="entry name" value="ALCOHOL DEHYDROGENASE"/>
    <property type="match status" value="1"/>
</dbReference>
<organism evidence="4 5">
    <name type="scientific">Paractinoplanes ovalisporus</name>
    <dbReference type="NCBI Taxonomy" id="2810368"/>
    <lineage>
        <taxon>Bacteria</taxon>
        <taxon>Bacillati</taxon>
        <taxon>Actinomycetota</taxon>
        <taxon>Actinomycetes</taxon>
        <taxon>Micromonosporales</taxon>
        <taxon>Micromonosporaceae</taxon>
        <taxon>Paractinoplanes</taxon>
    </lineage>
</organism>
<sequence>MSSSKPLDGRVAVVTGASSGIGAATAVRLAADGARVALLARRADRLAEVAATIGDAALPLTVDVTDPSALDAAAKTVEAEFGPADLVVANAGVMLVAPFAEGRRDEWATMLSLNVMGVLDTARVFLPQLLTAADAGGNADLVIVSSLGARQFSPGFGVYSVTKAGVSALAASLRAEFADRGLRVTNVEPGVTDSELGDRILHDEWRTMLAEHKAQMNALSAADIADAIADATARSRNVHIRELIVHPLS</sequence>
<dbReference type="InterPro" id="IPR036291">
    <property type="entry name" value="NAD(P)-bd_dom_sf"/>
</dbReference>
<dbReference type="SUPFAM" id="SSF51735">
    <property type="entry name" value="NAD(P)-binding Rossmann-fold domains"/>
    <property type="match status" value="1"/>
</dbReference>
<evidence type="ECO:0000256" key="1">
    <source>
        <dbReference type="ARBA" id="ARBA00006484"/>
    </source>
</evidence>
<accession>A0ABS2AHH2</accession>
<dbReference type="Proteomes" id="UP000632138">
    <property type="component" value="Unassembled WGS sequence"/>
</dbReference>
<dbReference type="EMBL" id="JAENHP010000009">
    <property type="protein sequence ID" value="MBM2619303.1"/>
    <property type="molecule type" value="Genomic_DNA"/>
</dbReference>
<comment type="similarity">
    <text evidence="1">Belongs to the short-chain dehydrogenases/reductases (SDR) family.</text>
</comment>
<dbReference type="Gene3D" id="3.40.50.720">
    <property type="entry name" value="NAD(P)-binding Rossmann-like Domain"/>
    <property type="match status" value="1"/>
</dbReference>
<keyword evidence="2" id="KW-0560">Oxidoreductase</keyword>
<evidence type="ECO:0000259" key="3">
    <source>
        <dbReference type="SMART" id="SM00822"/>
    </source>
</evidence>
<name>A0ABS2AHH2_9ACTN</name>
<dbReference type="InterPro" id="IPR020904">
    <property type="entry name" value="Sc_DH/Rdtase_CS"/>
</dbReference>
<dbReference type="Pfam" id="PF00106">
    <property type="entry name" value="adh_short"/>
    <property type="match status" value="1"/>
</dbReference>
<reference evidence="4 5" key="1">
    <citation type="submission" date="2021-01" db="EMBL/GenBank/DDBJ databases">
        <title>Actinoplanes sp. nov. LDG1-06 isolated from lichen.</title>
        <authorList>
            <person name="Saeng-In P."/>
            <person name="Phongsopitanun W."/>
            <person name="Kanchanasin P."/>
            <person name="Yuki M."/>
            <person name="Kudo T."/>
            <person name="Ohkuma M."/>
            <person name="Tanasupawat S."/>
        </authorList>
    </citation>
    <scope>NUCLEOTIDE SEQUENCE [LARGE SCALE GENOMIC DNA]</scope>
    <source>
        <strain evidence="4 5">LDG1-06</strain>
    </source>
</reference>
<dbReference type="PROSITE" id="PS00061">
    <property type="entry name" value="ADH_SHORT"/>
    <property type="match status" value="1"/>
</dbReference>
<dbReference type="PRINTS" id="PR00081">
    <property type="entry name" value="GDHRDH"/>
</dbReference>